<keyword evidence="3" id="KW-0597">Phosphoprotein</keyword>
<keyword evidence="7" id="KW-0802">TPR repeat</keyword>
<comment type="caution">
    <text evidence="11">The sequence shown here is derived from an EMBL/GenBank/DDBJ whole genome shotgun (WGS) entry which is preliminary data.</text>
</comment>
<dbReference type="Pfam" id="PF02518">
    <property type="entry name" value="HATPase_c"/>
    <property type="match status" value="1"/>
</dbReference>
<reference evidence="11 12" key="1">
    <citation type="submission" date="2022-10" db="EMBL/GenBank/DDBJ databases">
        <title>Comparative genomics and taxonomic characterization of three novel marine species of genus Reichenbachiella exhibiting antioxidant and polysaccharide degradation activities.</title>
        <authorList>
            <person name="Muhammad N."/>
            <person name="Lee Y.-J."/>
            <person name="Ko J."/>
            <person name="Kim S.-G."/>
        </authorList>
    </citation>
    <scope>NUCLEOTIDE SEQUENCE [LARGE SCALE GENOMIC DNA]</scope>
    <source>
        <strain evidence="11 12">ABR2-5</strain>
    </source>
</reference>
<dbReference type="GO" id="GO:0016301">
    <property type="term" value="F:kinase activity"/>
    <property type="evidence" value="ECO:0007669"/>
    <property type="project" value="UniProtKB-KW"/>
</dbReference>
<dbReference type="InterPro" id="IPR011990">
    <property type="entry name" value="TPR-like_helical_dom_sf"/>
</dbReference>
<dbReference type="PROSITE" id="PS50005">
    <property type="entry name" value="TPR"/>
    <property type="match status" value="1"/>
</dbReference>
<dbReference type="InterPro" id="IPR003661">
    <property type="entry name" value="HisK_dim/P_dom"/>
</dbReference>
<name>A0ABT3CT12_9BACT</name>
<organism evidence="11 12">
    <name type="scientific">Reichenbachiella ulvae</name>
    <dbReference type="NCBI Taxonomy" id="2980104"/>
    <lineage>
        <taxon>Bacteria</taxon>
        <taxon>Pseudomonadati</taxon>
        <taxon>Bacteroidota</taxon>
        <taxon>Cytophagia</taxon>
        <taxon>Cytophagales</taxon>
        <taxon>Reichenbachiellaceae</taxon>
        <taxon>Reichenbachiella</taxon>
    </lineage>
</organism>
<keyword evidence="12" id="KW-1185">Reference proteome</keyword>
<dbReference type="Pfam" id="PF13424">
    <property type="entry name" value="TPR_12"/>
    <property type="match status" value="1"/>
</dbReference>
<dbReference type="Gene3D" id="1.25.40.10">
    <property type="entry name" value="Tetratricopeptide repeat domain"/>
    <property type="match status" value="1"/>
</dbReference>
<gene>
    <name evidence="11" type="ORF">N7U62_09100</name>
</gene>
<dbReference type="CDD" id="cd00082">
    <property type="entry name" value="HisKA"/>
    <property type="match status" value="1"/>
</dbReference>
<dbReference type="SUPFAM" id="SSF55874">
    <property type="entry name" value="ATPase domain of HSP90 chaperone/DNA topoisomerase II/histidine kinase"/>
    <property type="match status" value="1"/>
</dbReference>
<dbReference type="PANTHER" id="PTHR43711:SF1">
    <property type="entry name" value="HISTIDINE KINASE 1"/>
    <property type="match status" value="1"/>
</dbReference>
<dbReference type="Gene3D" id="3.30.565.10">
    <property type="entry name" value="Histidine kinase-like ATPase, C-terminal domain"/>
    <property type="match status" value="1"/>
</dbReference>
<dbReference type="CDD" id="cd00075">
    <property type="entry name" value="HATPase"/>
    <property type="match status" value="1"/>
</dbReference>
<keyword evidence="6" id="KW-0902">Two-component regulatory system</keyword>
<dbReference type="SMART" id="SM00387">
    <property type="entry name" value="HATPase_c"/>
    <property type="match status" value="1"/>
</dbReference>
<sequence>MLKAIFKIWVFLWFIPQAWAIDSNDLVNKGDSCFVQVDYDCALESYQAALSFEDGDSSVILYVQIRNKIADVYYQSGEFREAYADYKEGLSLADRYTLLPEKAKALEGLAHILWRYGDNVKSISSILEAIQIFKELKDTSSLVSSSNILAGIYMSTGEIDKAGEIYSETLSLAIAGKDSLGMASSYEYKGVTNFFKEDFKKAIQFYEKSLLINKQLGNSLEAGINNANIGEAYNSLGDFQLALEYFEEAENLMKKHDFKSGLIFVNYSTGVSHCGLKNFSEAFKRYQRSLELIEITGEEREKPQVLKLLSDCYAQSGDYKNAFNTHLQYVFTKDSLEHINRNIELMDIMARYEVDKKEQENLLLSKENENKAQELENKETIIFQQKVFGIVLFGFLLLSFYLYYKLSQNRTQLLLANQTKDKLFGFVAHDLKAPMANIQMLIDLLKSDVSDENVEVVQTVAELNNASHSVSLLLNDLLSWSISQQRGFVFAPKPIDLKLTIDGCIELFQEQLEYKELEVVNEVQEEPKVWVDEKAIQAIIRNLISNAIKFSHRNGIIQFKSASEGKELTFTIIDAGVGMSQEQVDGIMNSNAFVTNRGTANEKGSGMGMNLIKDFVVKSKGKLLIHSQENKGTQVYITLPLA</sequence>
<keyword evidence="9" id="KW-0812">Transmembrane</keyword>
<dbReference type="InterPro" id="IPR050736">
    <property type="entry name" value="Sensor_HK_Regulatory"/>
</dbReference>
<protein>
    <recommendedName>
        <fullName evidence="2">histidine kinase</fullName>
        <ecNumber evidence="2">2.7.13.3</ecNumber>
    </recommendedName>
</protein>
<dbReference type="InterPro" id="IPR036097">
    <property type="entry name" value="HisK_dim/P_sf"/>
</dbReference>
<dbReference type="SMART" id="SM00388">
    <property type="entry name" value="HisKA"/>
    <property type="match status" value="1"/>
</dbReference>
<dbReference type="EC" id="2.7.13.3" evidence="2"/>
<comment type="catalytic activity">
    <reaction evidence="1">
        <text>ATP + protein L-histidine = ADP + protein N-phospho-L-histidine.</text>
        <dbReference type="EC" id="2.7.13.3"/>
    </reaction>
</comment>
<dbReference type="SMART" id="SM00028">
    <property type="entry name" value="TPR"/>
    <property type="match status" value="6"/>
</dbReference>
<dbReference type="InterPro" id="IPR005467">
    <property type="entry name" value="His_kinase_dom"/>
</dbReference>
<evidence type="ECO:0000256" key="3">
    <source>
        <dbReference type="ARBA" id="ARBA00022553"/>
    </source>
</evidence>
<evidence type="ECO:0000256" key="7">
    <source>
        <dbReference type="PROSITE-ProRule" id="PRU00339"/>
    </source>
</evidence>
<dbReference type="Pfam" id="PF00512">
    <property type="entry name" value="HisKA"/>
    <property type="match status" value="1"/>
</dbReference>
<keyword evidence="9" id="KW-1133">Transmembrane helix</keyword>
<dbReference type="InterPro" id="IPR004358">
    <property type="entry name" value="Sig_transdc_His_kin-like_C"/>
</dbReference>
<dbReference type="PRINTS" id="PR00344">
    <property type="entry name" value="BCTRLSENSOR"/>
</dbReference>
<keyword evidence="8" id="KW-0175">Coiled coil</keyword>
<evidence type="ECO:0000313" key="11">
    <source>
        <dbReference type="EMBL" id="MCV9386817.1"/>
    </source>
</evidence>
<dbReference type="InterPro" id="IPR036890">
    <property type="entry name" value="HATPase_C_sf"/>
</dbReference>
<feature type="repeat" description="TPR" evidence="7">
    <location>
        <begin position="223"/>
        <end position="256"/>
    </location>
</feature>
<evidence type="ECO:0000256" key="2">
    <source>
        <dbReference type="ARBA" id="ARBA00012438"/>
    </source>
</evidence>
<evidence type="ECO:0000259" key="10">
    <source>
        <dbReference type="PROSITE" id="PS50109"/>
    </source>
</evidence>
<dbReference type="SUPFAM" id="SSF48452">
    <property type="entry name" value="TPR-like"/>
    <property type="match status" value="2"/>
</dbReference>
<evidence type="ECO:0000256" key="5">
    <source>
        <dbReference type="ARBA" id="ARBA00022777"/>
    </source>
</evidence>
<dbReference type="Proteomes" id="UP001300692">
    <property type="component" value="Unassembled WGS sequence"/>
</dbReference>
<keyword evidence="4" id="KW-0808">Transferase</keyword>
<dbReference type="Gene3D" id="1.10.287.130">
    <property type="match status" value="1"/>
</dbReference>
<evidence type="ECO:0000256" key="1">
    <source>
        <dbReference type="ARBA" id="ARBA00000085"/>
    </source>
</evidence>
<dbReference type="PANTHER" id="PTHR43711">
    <property type="entry name" value="TWO-COMPONENT HISTIDINE KINASE"/>
    <property type="match status" value="1"/>
</dbReference>
<dbReference type="PROSITE" id="PS50109">
    <property type="entry name" value="HIS_KIN"/>
    <property type="match status" value="1"/>
</dbReference>
<evidence type="ECO:0000256" key="6">
    <source>
        <dbReference type="ARBA" id="ARBA00023012"/>
    </source>
</evidence>
<dbReference type="Pfam" id="PF13432">
    <property type="entry name" value="TPR_16"/>
    <property type="match status" value="1"/>
</dbReference>
<dbReference type="InterPro" id="IPR003594">
    <property type="entry name" value="HATPase_dom"/>
</dbReference>
<evidence type="ECO:0000256" key="4">
    <source>
        <dbReference type="ARBA" id="ARBA00022679"/>
    </source>
</evidence>
<evidence type="ECO:0000256" key="9">
    <source>
        <dbReference type="SAM" id="Phobius"/>
    </source>
</evidence>
<evidence type="ECO:0000313" key="12">
    <source>
        <dbReference type="Proteomes" id="UP001300692"/>
    </source>
</evidence>
<feature type="domain" description="Histidine kinase" evidence="10">
    <location>
        <begin position="426"/>
        <end position="642"/>
    </location>
</feature>
<keyword evidence="9" id="KW-0472">Membrane</keyword>
<proteinExistence type="predicted"/>
<keyword evidence="5 11" id="KW-0418">Kinase</keyword>
<dbReference type="SUPFAM" id="SSF47384">
    <property type="entry name" value="Homodimeric domain of signal transducing histidine kinase"/>
    <property type="match status" value="1"/>
</dbReference>
<dbReference type="EMBL" id="JAOYOD010000001">
    <property type="protein sequence ID" value="MCV9386817.1"/>
    <property type="molecule type" value="Genomic_DNA"/>
</dbReference>
<feature type="transmembrane region" description="Helical" evidence="9">
    <location>
        <begin position="387"/>
        <end position="404"/>
    </location>
</feature>
<evidence type="ECO:0000256" key="8">
    <source>
        <dbReference type="SAM" id="Coils"/>
    </source>
</evidence>
<dbReference type="InterPro" id="IPR019734">
    <property type="entry name" value="TPR_rpt"/>
</dbReference>
<feature type="coiled-coil region" evidence="8">
    <location>
        <begin position="349"/>
        <end position="376"/>
    </location>
</feature>
<dbReference type="RefSeq" id="WP_264137651.1">
    <property type="nucleotide sequence ID" value="NZ_JAOYOD010000001.1"/>
</dbReference>
<accession>A0ABT3CT12</accession>